<evidence type="ECO:0000256" key="1">
    <source>
        <dbReference type="ARBA" id="ARBA00004141"/>
    </source>
</evidence>
<name>A0A9Q0FLQ2_9ROSI</name>
<keyword evidence="5" id="KW-0472">Membrane</keyword>
<dbReference type="GO" id="GO:0005802">
    <property type="term" value="C:trans-Golgi network"/>
    <property type="evidence" value="ECO:0007669"/>
    <property type="project" value="TreeGrafter"/>
</dbReference>
<dbReference type="GO" id="GO:0034755">
    <property type="term" value="P:iron ion transmembrane transport"/>
    <property type="evidence" value="ECO:0007669"/>
    <property type="project" value="TreeGrafter"/>
</dbReference>
<protein>
    <submittedName>
        <fullName evidence="7">Metal transporter Nramp4</fullName>
    </submittedName>
</protein>
<dbReference type="InterPro" id="IPR001046">
    <property type="entry name" value="NRAMP_fam"/>
</dbReference>
<dbReference type="PANTHER" id="PTHR11706">
    <property type="entry name" value="SOLUTE CARRIER PROTEIN FAMILY 11 MEMBER"/>
    <property type="match status" value="1"/>
</dbReference>
<keyword evidence="6" id="KW-0732">Signal</keyword>
<feature type="chain" id="PRO_5040345048" evidence="6">
    <location>
        <begin position="25"/>
        <end position="62"/>
    </location>
</feature>
<keyword evidence="3" id="KW-0812">Transmembrane</keyword>
<comment type="caution">
    <text evidence="7">The sequence shown here is derived from an EMBL/GenBank/DDBJ whole genome shotgun (WGS) entry which is preliminary data.</text>
</comment>
<dbReference type="OrthoDB" id="409173at2759"/>
<dbReference type="GO" id="GO:0015086">
    <property type="term" value="F:cadmium ion transmembrane transporter activity"/>
    <property type="evidence" value="ECO:0007669"/>
    <property type="project" value="TreeGrafter"/>
</dbReference>
<dbReference type="Pfam" id="PF01566">
    <property type="entry name" value="Nramp"/>
    <property type="match status" value="1"/>
</dbReference>
<evidence type="ECO:0000256" key="3">
    <source>
        <dbReference type="ARBA" id="ARBA00022692"/>
    </source>
</evidence>
<dbReference type="AlphaFoldDB" id="A0A9Q0FLQ2"/>
<dbReference type="Proteomes" id="UP001141552">
    <property type="component" value="Unassembled WGS sequence"/>
</dbReference>
<evidence type="ECO:0000256" key="4">
    <source>
        <dbReference type="ARBA" id="ARBA00022989"/>
    </source>
</evidence>
<keyword evidence="8" id="KW-1185">Reference proteome</keyword>
<feature type="signal peptide" evidence="6">
    <location>
        <begin position="1"/>
        <end position="24"/>
    </location>
</feature>
<reference evidence="7" key="2">
    <citation type="journal article" date="2023" name="Plants (Basel)">
        <title>Annotation of the Turnera subulata (Passifloraceae) Draft Genome Reveals the S-Locus Evolved after the Divergence of Turneroideae from Passifloroideae in a Stepwise Manner.</title>
        <authorList>
            <person name="Henning P.M."/>
            <person name="Roalson E.H."/>
            <person name="Mir W."/>
            <person name="McCubbin A.G."/>
            <person name="Shore J.S."/>
        </authorList>
    </citation>
    <scope>NUCLEOTIDE SEQUENCE</scope>
    <source>
        <strain evidence="7">F60SS</strain>
    </source>
</reference>
<accession>A0A9Q0FLQ2</accession>
<evidence type="ECO:0000256" key="6">
    <source>
        <dbReference type="SAM" id="SignalP"/>
    </source>
</evidence>
<comment type="subcellular location">
    <subcellularLocation>
        <location evidence="1">Membrane</location>
        <topology evidence="1">Multi-pass membrane protein</topology>
    </subcellularLocation>
</comment>
<dbReference type="GO" id="GO:0016020">
    <property type="term" value="C:membrane"/>
    <property type="evidence" value="ECO:0007669"/>
    <property type="project" value="UniProtKB-SubCell"/>
</dbReference>
<organism evidence="7 8">
    <name type="scientific">Turnera subulata</name>
    <dbReference type="NCBI Taxonomy" id="218843"/>
    <lineage>
        <taxon>Eukaryota</taxon>
        <taxon>Viridiplantae</taxon>
        <taxon>Streptophyta</taxon>
        <taxon>Embryophyta</taxon>
        <taxon>Tracheophyta</taxon>
        <taxon>Spermatophyta</taxon>
        <taxon>Magnoliopsida</taxon>
        <taxon>eudicotyledons</taxon>
        <taxon>Gunneridae</taxon>
        <taxon>Pentapetalae</taxon>
        <taxon>rosids</taxon>
        <taxon>fabids</taxon>
        <taxon>Malpighiales</taxon>
        <taxon>Passifloraceae</taxon>
        <taxon>Turnera</taxon>
    </lineage>
</organism>
<comment type="similarity">
    <text evidence="2">Belongs to the NRAMP (TC 2.A.55) family.</text>
</comment>
<evidence type="ECO:0000313" key="7">
    <source>
        <dbReference type="EMBL" id="KAJ4833815.1"/>
    </source>
</evidence>
<evidence type="ECO:0000256" key="5">
    <source>
        <dbReference type="ARBA" id="ARBA00023136"/>
    </source>
</evidence>
<dbReference type="GO" id="GO:0005384">
    <property type="term" value="F:manganese ion transmembrane transporter activity"/>
    <property type="evidence" value="ECO:0007669"/>
    <property type="project" value="TreeGrafter"/>
</dbReference>
<reference evidence="7" key="1">
    <citation type="submission" date="2022-02" db="EMBL/GenBank/DDBJ databases">
        <authorList>
            <person name="Henning P.M."/>
            <person name="McCubbin A.G."/>
            <person name="Shore J.S."/>
        </authorList>
    </citation>
    <scope>NUCLEOTIDE SEQUENCE</scope>
    <source>
        <strain evidence="7">F60SS</strain>
        <tissue evidence="7">Leaves</tissue>
    </source>
</reference>
<proteinExistence type="inferred from homology"/>
<evidence type="ECO:0000256" key="2">
    <source>
        <dbReference type="ARBA" id="ARBA00009965"/>
    </source>
</evidence>
<sequence length="62" mass="6995">MTRGHCRLLAALALDMLSARVGVATRRHLAELCREECPNWARLVLWFMAEVALIGADIQEVF</sequence>
<dbReference type="EMBL" id="JAKUCV010004863">
    <property type="protein sequence ID" value="KAJ4833815.1"/>
    <property type="molecule type" value="Genomic_DNA"/>
</dbReference>
<gene>
    <name evidence="7" type="primary">NRAMP4</name>
    <name evidence="7" type="ORF">Tsubulata_038285</name>
</gene>
<evidence type="ECO:0000313" key="8">
    <source>
        <dbReference type="Proteomes" id="UP001141552"/>
    </source>
</evidence>
<keyword evidence="4" id="KW-1133">Transmembrane helix</keyword>
<dbReference type="PANTHER" id="PTHR11706:SF104">
    <property type="entry name" value="METAL TRANSPORTER NRAMP2"/>
    <property type="match status" value="1"/>
</dbReference>